<dbReference type="PROSITE" id="PS50005">
    <property type="entry name" value="TPR"/>
    <property type="match status" value="4"/>
</dbReference>
<dbReference type="GO" id="GO:0005576">
    <property type="term" value="C:extracellular region"/>
    <property type="evidence" value="ECO:0007669"/>
    <property type="project" value="InterPro"/>
</dbReference>
<dbReference type="InterPro" id="IPR011990">
    <property type="entry name" value="TPR-like_helical_dom_sf"/>
</dbReference>
<dbReference type="OrthoDB" id="5986190at2759"/>
<dbReference type="SMART" id="SM00028">
    <property type="entry name" value="TPR"/>
    <property type="match status" value="5"/>
</dbReference>
<evidence type="ECO:0000256" key="2">
    <source>
        <dbReference type="ARBA" id="ARBA00022803"/>
    </source>
</evidence>
<evidence type="ECO:0000313" key="5">
    <source>
        <dbReference type="EMBL" id="CAF1076886.1"/>
    </source>
</evidence>
<keyword evidence="1" id="KW-0677">Repeat</keyword>
<keyword evidence="2 3" id="KW-0802">TPR repeat</keyword>
<dbReference type="AlphaFoldDB" id="A0A814MAY7"/>
<dbReference type="PANTHER" id="PTHR45641:SF19">
    <property type="entry name" value="NEPHROCYSTIN-3"/>
    <property type="match status" value="1"/>
</dbReference>
<feature type="repeat" description="TPR" evidence="3">
    <location>
        <begin position="471"/>
        <end position="504"/>
    </location>
</feature>
<evidence type="ECO:0000313" key="6">
    <source>
        <dbReference type="EMBL" id="CAF3843271.1"/>
    </source>
</evidence>
<feature type="repeat" description="TPR" evidence="3">
    <location>
        <begin position="638"/>
        <end position="671"/>
    </location>
</feature>
<dbReference type="InterPro" id="IPR003540">
    <property type="entry name" value="ADP-ribosyltransferase"/>
</dbReference>
<dbReference type="SUPFAM" id="SSF48452">
    <property type="entry name" value="TPR-like"/>
    <property type="match status" value="1"/>
</dbReference>
<dbReference type="InterPro" id="IPR019734">
    <property type="entry name" value="TPR_rpt"/>
</dbReference>
<organism evidence="5 7">
    <name type="scientific">Didymodactylos carnosus</name>
    <dbReference type="NCBI Taxonomy" id="1234261"/>
    <lineage>
        <taxon>Eukaryota</taxon>
        <taxon>Metazoa</taxon>
        <taxon>Spiralia</taxon>
        <taxon>Gnathifera</taxon>
        <taxon>Rotifera</taxon>
        <taxon>Eurotatoria</taxon>
        <taxon>Bdelloidea</taxon>
        <taxon>Philodinida</taxon>
        <taxon>Philodinidae</taxon>
        <taxon>Didymodactylos</taxon>
    </lineage>
</organism>
<evidence type="ECO:0000313" key="7">
    <source>
        <dbReference type="Proteomes" id="UP000663829"/>
    </source>
</evidence>
<gene>
    <name evidence="5" type="ORF">GPM918_LOCUS17567</name>
    <name evidence="6" type="ORF">SRO942_LOCUS17565</name>
</gene>
<protein>
    <recommendedName>
        <fullName evidence="4">ADP ribosyltransferase domain-containing protein</fullName>
    </recommendedName>
</protein>
<accession>A0A814MAY7</accession>
<feature type="domain" description="ADP ribosyltransferase" evidence="4">
    <location>
        <begin position="245"/>
        <end position="404"/>
    </location>
</feature>
<dbReference type="Pfam" id="PF03496">
    <property type="entry name" value="ADPrib_exo_Tox"/>
    <property type="match status" value="1"/>
</dbReference>
<dbReference type="Proteomes" id="UP000663829">
    <property type="component" value="Unassembled WGS sequence"/>
</dbReference>
<dbReference type="EMBL" id="CAJNOQ010004859">
    <property type="protein sequence ID" value="CAF1076886.1"/>
    <property type="molecule type" value="Genomic_DNA"/>
</dbReference>
<comment type="caution">
    <text evidence="5">The sequence shown here is derived from an EMBL/GenBank/DDBJ whole genome shotgun (WGS) entry which is preliminary data.</text>
</comment>
<reference evidence="5" key="1">
    <citation type="submission" date="2021-02" db="EMBL/GenBank/DDBJ databases">
        <authorList>
            <person name="Nowell W R."/>
        </authorList>
    </citation>
    <scope>NUCLEOTIDE SEQUENCE</scope>
</reference>
<dbReference type="Pfam" id="PF13424">
    <property type="entry name" value="TPR_12"/>
    <property type="match status" value="1"/>
</dbReference>
<proteinExistence type="predicted"/>
<name>A0A814MAY7_9BILA</name>
<evidence type="ECO:0000256" key="3">
    <source>
        <dbReference type="PROSITE-ProRule" id="PRU00339"/>
    </source>
</evidence>
<dbReference type="PANTHER" id="PTHR45641">
    <property type="entry name" value="TETRATRICOPEPTIDE REPEAT PROTEIN (AFU_ORTHOLOGUE AFUA_6G03870)"/>
    <property type="match status" value="1"/>
</dbReference>
<feature type="repeat" description="TPR" evidence="3">
    <location>
        <begin position="594"/>
        <end position="627"/>
    </location>
</feature>
<dbReference type="Pfam" id="PF13181">
    <property type="entry name" value="TPR_8"/>
    <property type="match status" value="1"/>
</dbReference>
<dbReference type="Proteomes" id="UP000681722">
    <property type="component" value="Unassembled WGS sequence"/>
</dbReference>
<evidence type="ECO:0000259" key="4">
    <source>
        <dbReference type="Pfam" id="PF03496"/>
    </source>
</evidence>
<evidence type="ECO:0000256" key="1">
    <source>
        <dbReference type="ARBA" id="ARBA00022737"/>
    </source>
</evidence>
<dbReference type="Gene3D" id="1.25.40.10">
    <property type="entry name" value="Tetratricopeptide repeat domain"/>
    <property type="match status" value="2"/>
</dbReference>
<dbReference type="EMBL" id="CAJOBC010004860">
    <property type="protein sequence ID" value="CAF3843271.1"/>
    <property type="molecule type" value="Genomic_DNA"/>
</dbReference>
<sequence>MGLRQSKEEADVFDEIPDLELSSIILEKNNISHHEIICLHANIINNAVEQSQLRFLENKAKMFDDFDECVNYIQSNQEEKIFLIIFELLEEIFIQTIHDLSQMIAIYIYSTKKTKYELWPTASYPKLKGVFDNKDILLNKLAADAKFYIDELIPISVFCLNENETSIEHLSKDSASFMWYQLLFDLLIRLPRSDSSKESDAKEMIAECRLYYEDDISKLKEIDYFEQNYPFKKPTYWYTCDTFLYRLLNKVLRSRNIGAILKFRYFIIELYEQLSREYKLRLPKLSGNLIVYRGQMIHEEELEKMKNSIGDLISSTTFMSTSKKIEVATEFIATATEKCILFEISVDQGKAALKPYLDLSPLSSKPDEALSSKPDEEEVLFSIGSIFRIMSVKRLPTNNYWTINLSLTEKVDEQMEQLMEYFRVYNLENETKSPLFHLGEFLMTIAEYDQAEYYFKILLQQLPLLDHTVKGMMFNSIGKIYYKREKYSSALQWYNRSLTVLKNVAPLLAGLNYIDIGSLYEKQGDYSNAKKYLRFAFKLYSQSSSTPPTILAKLYETVGLVYYRMNNILLAERNYTEAILLYCKFLPPTHPHLAVIYNTHGDSLVRSGQANKALEAYKYALSIQEKRLPPNIRNRSMSETYNRIGLAYDVLKNYSNALLNYNRSRELLSDDDPHLCIVMDNIKQVSRKLNK</sequence>
<feature type="repeat" description="TPR" evidence="3">
    <location>
        <begin position="510"/>
        <end position="543"/>
    </location>
</feature>
<dbReference type="SUPFAM" id="SSF56399">
    <property type="entry name" value="ADP-ribosylation"/>
    <property type="match status" value="1"/>
</dbReference>
<dbReference type="PROSITE" id="PS51996">
    <property type="entry name" value="TR_MART"/>
    <property type="match status" value="1"/>
</dbReference>
<keyword evidence="7" id="KW-1185">Reference proteome</keyword>
<dbReference type="Gene3D" id="3.90.176.10">
    <property type="entry name" value="Toxin ADP-ribosyltransferase, Chain A, domain 1"/>
    <property type="match status" value="1"/>
</dbReference>